<gene>
    <name evidence="2" type="ORF">GGR47_003508</name>
</gene>
<keyword evidence="3" id="KW-1185">Reference proteome</keyword>
<feature type="transmembrane region" description="Helical" evidence="1">
    <location>
        <begin position="61"/>
        <end position="83"/>
    </location>
</feature>
<evidence type="ECO:0000313" key="3">
    <source>
        <dbReference type="Proteomes" id="UP000528945"/>
    </source>
</evidence>
<reference evidence="2 3" key="1">
    <citation type="submission" date="2020-08" db="EMBL/GenBank/DDBJ databases">
        <title>Genomic Encyclopedia of Type Strains, Phase IV (KMG-IV): sequencing the most valuable type-strain genomes for metagenomic binning, comparative biology and taxonomic classification.</title>
        <authorList>
            <person name="Goeker M."/>
        </authorList>
    </citation>
    <scope>NUCLEOTIDE SEQUENCE [LARGE SCALE GENOMIC DNA]</scope>
    <source>
        <strain evidence="2 3">DSM 15581</strain>
    </source>
</reference>
<dbReference type="Proteomes" id="UP000528945">
    <property type="component" value="Unassembled WGS sequence"/>
</dbReference>
<keyword evidence="1" id="KW-1133">Transmembrane helix</keyword>
<name>A0AAW3TY90_9SPHN</name>
<keyword evidence="1" id="KW-0472">Membrane</keyword>
<dbReference type="AlphaFoldDB" id="A0AAW3TY90"/>
<protein>
    <recommendedName>
        <fullName evidence="4">DUF1640 domain-containing protein</fullName>
    </recommendedName>
</protein>
<comment type="caution">
    <text evidence="2">The sequence shown here is derived from an EMBL/GenBank/DDBJ whole genome shotgun (WGS) entry which is preliminary data.</text>
</comment>
<proteinExistence type="predicted"/>
<keyword evidence="1" id="KW-0812">Transmembrane</keyword>
<sequence length="85" mass="9385">MQVDLYQTLKGINVSDEQAKLVVASIEEYIDGMVGDATKPLQEKIDGLQRSLETHMKTQTWVISIIGFTIVALTAIGTLVSILRH</sequence>
<dbReference type="EMBL" id="JACIDB010000013">
    <property type="protein sequence ID" value="MBB3877240.1"/>
    <property type="molecule type" value="Genomic_DNA"/>
</dbReference>
<accession>A0AAW3TY90</accession>
<evidence type="ECO:0000256" key="1">
    <source>
        <dbReference type="SAM" id="Phobius"/>
    </source>
</evidence>
<dbReference type="RefSeq" id="WP_147035692.1">
    <property type="nucleotide sequence ID" value="NZ_JACIDB010000013.1"/>
</dbReference>
<evidence type="ECO:0008006" key="4">
    <source>
        <dbReference type="Google" id="ProtNLM"/>
    </source>
</evidence>
<evidence type="ECO:0000313" key="2">
    <source>
        <dbReference type="EMBL" id="MBB3877240.1"/>
    </source>
</evidence>
<organism evidence="2 3">
    <name type="scientific">Sphingomonas aquatilis</name>
    <dbReference type="NCBI Taxonomy" id="93063"/>
    <lineage>
        <taxon>Bacteria</taxon>
        <taxon>Pseudomonadati</taxon>
        <taxon>Pseudomonadota</taxon>
        <taxon>Alphaproteobacteria</taxon>
        <taxon>Sphingomonadales</taxon>
        <taxon>Sphingomonadaceae</taxon>
        <taxon>Sphingomonas</taxon>
    </lineage>
</organism>